<keyword evidence="1" id="KW-0812">Transmembrane</keyword>
<evidence type="ECO:0000313" key="5">
    <source>
        <dbReference type="Proteomes" id="UP000484547"/>
    </source>
</evidence>
<evidence type="ECO:0000256" key="1">
    <source>
        <dbReference type="SAM" id="Phobius"/>
    </source>
</evidence>
<accession>A0A3G9GRF9</accession>
<evidence type="ECO:0000313" key="3">
    <source>
        <dbReference type="EMBL" id="MTU02988.1"/>
    </source>
</evidence>
<gene>
    <name evidence="2" type="ORF">GMD11_01065</name>
    <name evidence="3" type="ORF">GMD18_01060</name>
</gene>
<dbReference type="AlphaFoldDB" id="A0A3G9GRF9"/>
<evidence type="ECO:0000313" key="4">
    <source>
        <dbReference type="Proteomes" id="UP000443070"/>
    </source>
</evidence>
<keyword evidence="1" id="KW-0472">Membrane</keyword>
<dbReference type="RefSeq" id="WP_125669225.1">
    <property type="nucleotide sequence ID" value="NZ_AP019004.1"/>
</dbReference>
<name>A0A3G9GRF9_9FIRM</name>
<proteinExistence type="predicted"/>
<evidence type="ECO:0000313" key="2">
    <source>
        <dbReference type="EMBL" id="MTT74857.1"/>
    </source>
</evidence>
<reference evidence="4 5" key="1">
    <citation type="journal article" date="2019" name="Nat. Med.">
        <title>A library of human gut bacterial isolates paired with longitudinal multiomics data enables mechanistic microbiome research.</title>
        <authorList>
            <person name="Poyet M."/>
            <person name="Groussin M."/>
            <person name="Gibbons S.M."/>
            <person name="Avila-Pacheco J."/>
            <person name="Jiang X."/>
            <person name="Kearney S.M."/>
            <person name="Perrotta A.R."/>
            <person name="Berdy B."/>
            <person name="Zhao S."/>
            <person name="Lieberman T.D."/>
            <person name="Swanson P.K."/>
            <person name="Smith M."/>
            <person name="Roesemann S."/>
            <person name="Alexander J.E."/>
            <person name="Rich S.A."/>
            <person name="Livny J."/>
            <person name="Vlamakis H."/>
            <person name="Clish C."/>
            <person name="Bullock K."/>
            <person name="Deik A."/>
            <person name="Scott J."/>
            <person name="Pierce K.A."/>
            <person name="Xavier R.J."/>
            <person name="Alm E.J."/>
        </authorList>
    </citation>
    <scope>NUCLEOTIDE SEQUENCE [LARGE SCALE GENOMIC DNA]</scope>
    <source>
        <strain evidence="2 5">BIOML-A13</strain>
        <strain evidence="3 4">BIOML-A3</strain>
    </source>
</reference>
<feature type="transmembrane region" description="Helical" evidence="1">
    <location>
        <begin position="14"/>
        <end position="36"/>
    </location>
</feature>
<comment type="caution">
    <text evidence="2">The sequence shown here is derived from an EMBL/GenBank/DDBJ whole genome shotgun (WGS) entry which is preliminary data.</text>
</comment>
<dbReference type="Proteomes" id="UP000484547">
    <property type="component" value="Unassembled WGS sequence"/>
</dbReference>
<sequence length="79" mass="8868">MELDDEKLSFSKKVVGTVTWLFVGIIMFSAGTWLIYREIPDRLIDYVDGPFSVIISGYFAKAGMENFLKLRGGAKEKGT</sequence>
<organism evidence="2 5">
    <name type="scientific">Phascolarctobacterium faecium</name>
    <dbReference type="NCBI Taxonomy" id="33025"/>
    <lineage>
        <taxon>Bacteria</taxon>
        <taxon>Bacillati</taxon>
        <taxon>Bacillota</taxon>
        <taxon>Negativicutes</taxon>
        <taxon>Acidaminococcales</taxon>
        <taxon>Acidaminococcaceae</taxon>
        <taxon>Phascolarctobacterium</taxon>
    </lineage>
</organism>
<dbReference type="Proteomes" id="UP000443070">
    <property type="component" value="Unassembled WGS sequence"/>
</dbReference>
<dbReference type="EMBL" id="WNBM01000001">
    <property type="protein sequence ID" value="MTT74857.1"/>
    <property type="molecule type" value="Genomic_DNA"/>
</dbReference>
<protein>
    <submittedName>
        <fullName evidence="2">Uncharacterized protein</fullName>
    </submittedName>
</protein>
<dbReference type="GeneID" id="49406785"/>
<keyword evidence="4" id="KW-1185">Reference proteome</keyword>
<dbReference type="EMBL" id="WNBW01000001">
    <property type="protein sequence ID" value="MTU02988.1"/>
    <property type="molecule type" value="Genomic_DNA"/>
</dbReference>
<keyword evidence="1" id="KW-1133">Transmembrane helix</keyword>